<sequence>MYKFLSHTLLFPPAIVSLHFPTVRLRYLNSSTITLVPIKQGRILLRHRTLDHQACIAYPIHALYPTFILPHQLSPSPPNAMEPRDALCKLQCTCVQFAQQRGALR</sequence>
<keyword evidence="2" id="KW-1185">Reference proteome</keyword>
<comment type="caution">
    <text evidence="1">The sequence shown here is derived from an EMBL/GenBank/DDBJ whole genome shotgun (WGS) entry which is preliminary data.</text>
</comment>
<evidence type="ECO:0000313" key="2">
    <source>
        <dbReference type="Proteomes" id="UP001498398"/>
    </source>
</evidence>
<dbReference type="Proteomes" id="UP001498398">
    <property type="component" value="Unassembled WGS sequence"/>
</dbReference>
<dbReference type="EMBL" id="JBANRG010000103">
    <property type="protein sequence ID" value="KAK7435715.1"/>
    <property type="molecule type" value="Genomic_DNA"/>
</dbReference>
<gene>
    <name evidence="1" type="ORF">VKT23_019547</name>
</gene>
<accession>A0ABR1IQF0</accession>
<reference evidence="1 2" key="1">
    <citation type="submission" date="2024-01" db="EMBL/GenBank/DDBJ databases">
        <title>A draft genome for the cacao thread blight pathogen Marasmiellus scandens.</title>
        <authorList>
            <person name="Baruah I.K."/>
            <person name="Leung J."/>
            <person name="Bukari Y."/>
            <person name="Amoako-Attah I."/>
            <person name="Meinhardt L.W."/>
            <person name="Bailey B.A."/>
            <person name="Cohen S.P."/>
        </authorList>
    </citation>
    <scope>NUCLEOTIDE SEQUENCE [LARGE SCALE GENOMIC DNA]</scope>
    <source>
        <strain evidence="1 2">GH-19</strain>
    </source>
</reference>
<proteinExistence type="predicted"/>
<organism evidence="1 2">
    <name type="scientific">Marasmiellus scandens</name>
    <dbReference type="NCBI Taxonomy" id="2682957"/>
    <lineage>
        <taxon>Eukaryota</taxon>
        <taxon>Fungi</taxon>
        <taxon>Dikarya</taxon>
        <taxon>Basidiomycota</taxon>
        <taxon>Agaricomycotina</taxon>
        <taxon>Agaricomycetes</taxon>
        <taxon>Agaricomycetidae</taxon>
        <taxon>Agaricales</taxon>
        <taxon>Marasmiineae</taxon>
        <taxon>Omphalotaceae</taxon>
        <taxon>Marasmiellus</taxon>
    </lineage>
</organism>
<evidence type="ECO:0000313" key="1">
    <source>
        <dbReference type="EMBL" id="KAK7435715.1"/>
    </source>
</evidence>
<protein>
    <submittedName>
        <fullName evidence="1">Uncharacterized protein</fullName>
    </submittedName>
</protein>
<name>A0ABR1IQF0_9AGAR</name>